<dbReference type="AlphaFoldDB" id="A0A2M8J7H8"/>
<protein>
    <submittedName>
        <fullName evidence="3">ABC transporter</fullName>
    </submittedName>
</protein>
<evidence type="ECO:0000256" key="1">
    <source>
        <dbReference type="ARBA" id="ARBA00022729"/>
    </source>
</evidence>
<name>A0A2M8J7H8_9RHOB</name>
<evidence type="ECO:0000313" key="3">
    <source>
        <dbReference type="EMBL" id="PJE38739.1"/>
    </source>
</evidence>
<dbReference type="OrthoDB" id="9815444at2"/>
<feature type="compositionally biased region" description="Basic residues" evidence="2">
    <location>
        <begin position="15"/>
        <end position="26"/>
    </location>
</feature>
<accession>A0A2M8J7H8</accession>
<organism evidence="3 4">
    <name type="scientific">Pseudooceanicola lipolyticus</name>
    <dbReference type="NCBI Taxonomy" id="2029104"/>
    <lineage>
        <taxon>Bacteria</taxon>
        <taxon>Pseudomonadati</taxon>
        <taxon>Pseudomonadota</taxon>
        <taxon>Alphaproteobacteria</taxon>
        <taxon>Rhodobacterales</taxon>
        <taxon>Paracoccaceae</taxon>
        <taxon>Pseudooceanicola</taxon>
    </lineage>
</organism>
<dbReference type="SUPFAM" id="SSF53850">
    <property type="entry name" value="Periplasmic binding protein-like II"/>
    <property type="match status" value="1"/>
</dbReference>
<evidence type="ECO:0000256" key="2">
    <source>
        <dbReference type="SAM" id="MobiDB-lite"/>
    </source>
</evidence>
<dbReference type="EMBL" id="PGTB01000001">
    <property type="protein sequence ID" value="PJE38739.1"/>
    <property type="molecule type" value="Genomic_DNA"/>
</dbReference>
<dbReference type="PROSITE" id="PS51318">
    <property type="entry name" value="TAT"/>
    <property type="match status" value="1"/>
</dbReference>
<dbReference type="InterPro" id="IPR006059">
    <property type="entry name" value="SBP"/>
</dbReference>
<dbReference type="InterPro" id="IPR006311">
    <property type="entry name" value="TAT_signal"/>
</dbReference>
<keyword evidence="1" id="KW-0732">Signal</keyword>
<evidence type="ECO:0000313" key="4">
    <source>
        <dbReference type="Proteomes" id="UP000231553"/>
    </source>
</evidence>
<dbReference type="Pfam" id="PF13416">
    <property type="entry name" value="SBP_bac_8"/>
    <property type="match status" value="1"/>
</dbReference>
<proteinExistence type="predicted"/>
<feature type="region of interest" description="Disordered" evidence="2">
    <location>
        <begin position="1"/>
        <end position="28"/>
    </location>
</feature>
<dbReference type="RefSeq" id="WP_100160867.1">
    <property type="nucleotide sequence ID" value="NZ_PGTB01000001.1"/>
</dbReference>
<reference evidence="3 4" key="1">
    <citation type="journal article" date="2018" name="Int. J. Syst. Evol. Microbiol.">
        <title>Pseudooceanicola lipolyticus sp. nov., a marine alphaproteobacterium, reclassification of Oceanicola flagellatus as Pseudooceanicola flagellatus comb. nov. and emended description of the genus Pseudooceanicola.</title>
        <authorList>
            <person name="Huang M.-M."/>
            <person name="Guo L.-L."/>
            <person name="Wu Y.-H."/>
            <person name="Lai Q.-L."/>
            <person name="Shao Z.-Z."/>
            <person name="Wang C.-S."/>
            <person name="Wu M."/>
            <person name="Xu X.-W."/>
        </authorList>
    </citation>
    <scope>NUCLEOTIDE SEQUENCE [LARGE SCALE GENOMIC DNA]</scope>
    <source>
        <strain evidence="3 4">157</strain>
    </source>
</reference>
<sequence length="407" mass="44487">MQTRPSCWPRLTKSDRKKKRSPHPMTRRTYMTDTTDFEAKRDIAEVAVERYKQGRLTRRGFIAAMGALGVLPAFGQRAMAATSEIIVVNWGGAAKDVLQEVLCDTYTAETGIKVTVDGSGPSAGKIRAMVESGAVVWDLCDSGAGSAIILEQQGMTEAIDYSIVDKSKVLEGTAYNNGVGNYVYSYVLATNPKMLGGNIPQTWEDVWNVKDFPGMRTFRKSVRGQLESATQALGVPLAEVYDALSTEDGIKASIAKFRELRENIIVWGSGSDSQNLFLQEEVAIGNIWSTRAHLLKDQMEPGSFNVSFNGGVIAPGIWVVPKGNPAGKDEVMKFIAHGQKPELQVEWLEKIGSGPINPAAAELVPAELAPYNPSSPENLATQIIYNDEWYAKNQVSAEEMYVDALIN</sequence>
<keyword evidence="4" id="KW-1185">Reference proteome</keyword>
<dbReference type="CDD" id="cd13589">
    <property type="entry name" value="PBP2_polyamine_RpCGA009"/>
    <property type="match status" value="1"/>
</dbReference>
<gene>
    <name evidence="3" type="ORF">CVM52_01025</name>
</gene>
<dbReference type="Gene3D" id="3.40.190.10">
    <property type="entry name" value="Periplasmic binding protein-like II"/>
    <property type="match status" value="2"/>
</dbReference>
<dbReference type="Proteomes" id="UP000231553">
    <property type="component" value="Unassembled WGS sequence"/>
</dbReference>
<comment type="caution">
    <text evidence="3">The sequence shown here is derived from an EMBL/GenBank/DDBJ whole genome shotgun (WGS) entry which is preliminary data.</text>
</comment>
<dbReference type="PANTHER" id="PTHR30222">
    <property type="entry name" value="SPERMIDINE/PUTRESCINE-BINDING PERIPLASMIC PROTEIN"/>
    <property type="match status" value="1"/>
</dbReference>
<dbReference type="PANTHER" id="PTHR30222:SF2">
    <property type="entry name" value="ABC TRANSPORTER SUBSTRATE-BINDING PROTEIN"/>
    <property type="match status" value="1"/>
</dbReference>